<organism evidence="3 4">
    <name type="scientific">Paraliobacillus quinghaiensis</name>
    <dbReference type="NCBI Taxonomy" id="470815"/>
    <lineage>
        <taxon>Bacteria</taxon>
        <taxon>Bacillati</taxon>
        <taxon>Bacillota</taxon>
        <taxon>Bacilli</taxon>
        <taxon>Bacillales</taxon>
        <taxon>Bacillaceae</taxon>
        <taxon>Paraliobacillus</taxon>
    </lineage>
</organism>
<evidence type="ECO:0000313" key="3">
    <source>
        <dbReference type="EMBL" id="GGM18528.1"/>
    </source>
</evidence>
<evidence type="ECO:0000259" key="2">
    <source>
        <dbReference type="Pfam" id="PF04892"/>
    </source>
</evidence>
<dbReference type="PANTHER" id="PTHR36834:SF1">
    <property type="entry name" value="INTEGRAL MEMBRANE PROTEIN"/>
    <property type="match status" value="1"/>
</dbReference>
<protein>
    <recommendedName>
        <fullName evidence="2">VanZ-like domain-containing protein</fullName>
    </recommendedName>
</protein>
<dbReference type="AlphaFoldDB" id="A0A917WPB5"/>
<reference evidence="3" key="2">
    <citation type="submission" date="2020-09" db="EMBL/GenBank/DDBJ databases">
        <authorList>
            <person name="Sun Q."/>
            <person name="Zhou Y."/>
        </authorList>
    </citation>
    <scope>NUCLEOTIDE SEQUENCE</scope>
    <source>
        <strain evidence="3">CGMCC 1.6333</strain>
    </source>
</reference>
<comment type="caution">
    <text evidence="3">The sequence shown here is derived from an EMBL/GenBank/DDBJ whole genome shotgun (WGS) entry which is preliminary data.</text>
</comment>
<dbReference type="Proteomes" id="UP000618460">
    <property type="component" value="Unassembled WGS sequence"/>
</dbReference>
<feature type="domain" description="VanZ-like" evidence="2">
    <location>
        <begin position="15"/>
        <end position="140"/>
    </location>
</feature>
<evidence type="ECO:0000313" key="4">
    <source>
        <dbReference type="Proteomes" id="UP000618460"/>
    </source>
</evidence>
<dbReference type="EMBL" id="BMLG01000001">
    <property type="protein sequence ID" value="GGM18528.1"/>
    <property type="molecule type" value="Genomic_DNA"/>
</dbReference>
<name>A0A917WPB5_9BACI</name>
<dbReference type="InterPro" id="IPR053150">
    <property type="entry name" value="Teicoplanin_resist-assoc"/>
</dbReference>
<gene>
    <name evidence="3" type="ORF">GCM10011351_00350</name>
</gene>
<proteinExistence type="predicted"/>
<keyword evidence="1" id="KW-0472">Membrane</keyword>
<keyword evidence="1" id="KW-0812">Transmembrane</keyword>
<evidence type="ECO:0000256" key="1">
    <source>
        <dbReference type="SAM" id="Phobius"/>
    </source>
</evidence>
<dbReference type="OrthoDB" id="4822551at2"/>
<feature type="transmembrane region" description="Helical" evidence="1">
    <location>
        <begin position="67"/>
        <end position="86"/>
    </location>
</feature>
<dbReference type="RefSeq" id="WP_117152512.1">
    <property type="nucleotide sequence ID" value="NZ_BMLG01000001.1"/>
</dbReference>
<keyword evidence="1" id="KW-1133">Transmembrane helix</keyword>
<dbReference type="PANTHER" id="PTHR36834">
    <property type="entry name" value="MEMBRANE PROTEIN-RELATED"/>
    <property type="match status" value="1"/>
</dbReference>
<feature type="transmembrane region" description="Helical" evidence="1">
    <location>
        <begin position="121"/>
        <end position="140"/>
    </location>
</feature>
<feature type="transmembrane region" description="Helical" evidence="1">
    <location>
        <begin position="9"/>
        <end position="29"/>
    </location>
</feature>
<dbReference type="InterPro" id="IPR006976">
    <property type="entry name" value="VanZ-like"/>
</dbReference>
<keyword evidence="4" id="KW-1185">Reference proteome</keyword>
<accession>A0A917WPB5</accession>
<dbReference type="Pfam" id="PF04892">
    <property type="entry name" value="VanZ"/>
    <property type="match status" value="1"/>
</dbReference>
<sequence>MKSLYNKEVTINIVFFSYIFVLFIISFWGTSTFSPRNLFDYSGANFTPLSTISTYILNFHHYNFDTWFYNTIGNVLMFIPFGVLLPVNFKFYKRLPQIIIATIILSSSIELTQYLTNLGIFDIDTILLNLIGSLIGFMAVKNKNN</sequence>
<feature type="transmembrane region" description="Helical" evidence="1">
    <location>
        <begin position="98"/>
        <end position="115"/>
    </location>
</feature>
<reference evidence="3" key="1">
    <citation type="journal article" date="2014" name="Int. J. Syst. Evol. Microbiol.">
        <title>Complete genome sequence of Corynebacterium casei LMG S-19264T (=DSM 44701T), isolated from a smear-ripened cheese.</title>
        <authorList>
            <consortium name="US DOE Joint Genome Institute (JGI-PGF)"/>
            <person name="Walter F."/>
            <person name="Albersmeier A."/>
            <person name="Kalinowski J."/>
            <person name="Ruckert C."/>
        </authorList>
    </citation>
    <scope>NUCLEOTIDE SEQUENCE</scope>
    <source>
        <strain evidence="3">CGMCC 1.6333</strain>
    </source>
</reference>